<evidence type="ECO:0000256" key="10">
    <source>
        <dbReference type="PROSITE-ProRule" id="PRU10141"/>
    </source>
</evidence>
<keyword evidence="4" id="KW-0723">Serine/threonine-protein kinase</keyword>
<evidence type="ECO:0000256" key="6">
    <source>
        <dbReference type="ARBA" id="ARBA00022679"/>
    </source>
</evidence>
<feature type="non-terminal residue" evidence="12">
    <location>
        <position position="1"/>
    </location>
</feature>
<evidence type="ECO:0000256" key="9">
    <source>
        <dbReference type="ARBA" id="ARBA00022840"/>
    </source>
</evidence>
<gene>
    <name evidence="12" type="primary">mapk14</name>
    <name evidence="12" type="ORF">T4E_8106</name>
</gene>
<protein>
    <recommendedName>
        <fullName evidence="3">mitogen-activated protein kinase</fullName>
        <ecNumber evidence="3">2.7.11.24</ecNumber>
    </recommendedName>
</protein>
<dbReference type="Pfam" id="PF00069">
    <property type="entry name" value="Pkinase"/>
    <property type="match status" value="1"/>
</dbReference>
<evidence type="ECO:0000256" key="7">
    <source>
        <dbReference type="ARBA" id="ARBA00022741"/>
    </source>
</evidence>
<evidence type="ECO:0000256" key="3">
    <source>
        <dbReference type="ARBA" id="ARBA00012411"/>
    </source>
</evidence>
<keyword evidence="8 12" id="KW-0418">Kinase</keyword>
<dbReference type="PROSITE" id="PS50011">
    <property type="entry name" value="PROTEIN_KINASE_DOM"/>
    <property type="match status" value="1"/>
</dbReference>
<dbReference type="InterPro" id="IPR000719">
    <property type="entry name" value="Prot_kinase_dom"/>
</dbReference>
<dbReference type="AlphaFoldDB" id="A0A0V0Y045"/>
<dbReference type="InterPro" id="IPR011009">
    <property type="entry name" value="Kinase-like_dom_sf"/>
</dbReference>
<dbReference type="InterPro" id="IPR017441">
    <property type="entry name" value="Protein_kinase_ATP_BS"/>
</dbReference>
<evidence type="ECO:0000256" key="8">
    <source>
        <dbReference type="ARBA" id="ARBA00022777"/>
    </source>
</evidence>
<dbReference type="PROSITE" id="PS00107">
    <property type="entry name" value="PROTEIN_KINASE_ATP"/>
    <property type="match status" value="1"/>
</dbReference>
<feature type="domain" description="Protein kinase" evidence="11">
    <location>
        <begin position="40"/>
        <end position="295"/>
    </location>
</feature>
<comment type="cofactor">
    <cofactor evidence="1">
        <name>Mg(2+)</name>
        <dbReference type="ChEBI" id="CHEBI:18420"/>
    </cofactor>
</comment>
<dbReference type="Gene3D" id="3.30.200.20">
    <property type="entry name" value="Phosphorylase Kinase, domain 1"/>
    <property type="match status" value="1"/>
</dbReference>
<dbReference type="Gene3D" id="1.10.510.10">
    <property type="entry name" value="Transferase(Phosphotransferase) domain 1"/>
    <property type="match status" value="2"/>
</dbReference>
<feature type="binding site" evidence="10">
    <location>
        <position position="70"/>
    </location>
    <ligand>
        <name>ATP</name>
        <dbReference type="ChEBI" id="CHEBI:30616"/>
    </ligand>
</feature>
<keyword evidence="6" id="KW-0808">Transferase</keyword>
<accession>A0A0V0Y045</accession>
<dbReference type="SUPFAM" id="SSF56112">
    <property type="entry name" value="Protein kinase-like (PK-like)"/>
    <property type="match status" value="1"/>
</dbReference>
<dbReference type="InterPro" id="IPR050117">
    <property type="entry name" value="MAPK"/>
</dbReference>
<dbReference type="GO" id="GO:0005524">
    <property type="term" value="F:ATP binding"/>
    <property type="evidence" value="ECO:0007669"/>
    <property type="project" value="UniProtKB-UniRule"/>
</dbReference>
<dbReference type="GO" id="GO:0004707">
    <property type="term" value="F:MAP kinase activity"/>
    <property type="evidence" value="ECO:0007669"/>
    <property type="project" value="UniProtKB-EC"/>
</dbReference>
<evidence type="ECO:0000256" key="5">
    <source>
        <dbReference type="ARBA" id="ARBA00022553"/>
    </source>
</evidence>
<keyword evidence="5" id="KW-0597">Phosphoprotein</keyword>
<keyword evidence="7 10" id="KW-0547">Nucleotide-binding</keyword>
<evidence type="ECO:0000259" key="11">
    <source>
        <dbReference type="PROSITE" id="PS50011"/>
    </source>
</evidence>
<keyword evidence="9 10" id="KW-0067">ATP-binding</keyword>
<evidence type="ECO:0000313" key="12">
    <source>
        <dbReference type="EMBL" id="KRX93426.1"/>
    </source>
</evidence>
<evidence type="ECO:0000256" key="2">
    <source>
        <dbReference type="ARBA" id="ARBA00008832"/>
    </source>
</evidence>
<dbReference type="EMBL" id="JYDU01000089">
    <property type="protein sequence ID" value="KRX93426.1"/>
    <property type="molecule type" value="Genomic_DNA"/>
</dbReference>
<evidence type="ECO:0000313" key="13">
    <source>
        <dbReference type="Proteomes" id="UP000054815"/>
    </source>
</evidence>
<dbReference type="SMART" id="SM00220">
    <property type="entry name" value="S_TKc"/>
    <property type="match status" value="1"/>
</dbReference>
<sequence length="351" mass="40746">LACFCCAFFNFHFSDQNKAMKVDYQSLELNKTEWKVPNYYEDLIPVGHGAYGCVCSARDKRRGTRVAIKKLMRPFQSAIHAKRTFRELKVLKHMKHENVIDLVDLFTCDESAESLTDVYMASSLMGTDLSNILKIQQLTEDHVQFLVYQILRGLKDLKPSNIAVNEDCELRILDFGLARQANDEMTGYVATRWYRAPEIVLNWMHYDKTENPYFLVQTLNRIMQLVGTPDEELISKMQSDDAKNYIRSLPKLEPQDFKQVFTGGSDSAIDLLQKMLILDPDKRLTATEALEHPYVSQFHDPDDEPDCEPIDFFFDNLELPLDEWRKLIWKEIEEFVPEPIPPLSDQTTENS</sequence>
<dbReference type="Proteomes" id="UP000054815">
    <property type="component" value="Unassembled WGS sequence"/>
</dbReference>
<comment type="similarity">
    <text evidence="2">Belongs to the protein kinase superfamily. CMGC Ser/Thr protein kinase family. MAP kinase subfamily.</text>
</comment>
<dbReference type="PANTHER" id="PTHR24055">
    <property type="entry name" value="MITOGEN-ACTIVATED PROTEIN KINASE"/>
    <property type="match status" value="1"/>
</dbReference>
<dbReference type="GO" id="GO:0006970">
    <property type="term" value="P:response to osmotic stress"/>
    <property type="evidence" value="ECO:0007669"/>
    <property type="project" value="UniProtKB-ARBA"/>
</dbReference>
<reference evidence="12 13" key="1">
    <citation type="submission" date="2015-01" db="EMBL/GenBank/DDBJ databases">
        <title>Evolution of Trichinella species and genotypes.</title>
        <authorList>
            <person name="Korhonen P.K."/>
            <person name="Edoardo P."/>
            <person name="Giuseppe L.R."/>
            <person name="Gasser R.B."/>
        </authorList>
    </citation>
    <scope>NUCLEOTIDE SEQUENCE [LARGE SCALE GENOMIC DNA]</scope>
    <source>
        <strain evidence="12">ISS141</strain>
    </source>
</reference>
<name>A0A0V0Y045_TRIPS</name>
<comment type="caution">
    <text evidence="12">The sequence shown here is derived from an EMBL/GenBank/DDBJ whole genome shotgun (WGS) entry which is preliminary data.</text>
</comment>
<proteinExistence type="inferred from homology"/>
<organism evidence="12 13">
    <name type="scientific">Trichinella pseudospiralis</name>
    <name type="common">Parasitic roundworm</name>
    <dbReference type="NCBI Taxonomy" id="6337"/>
    <lineage>
        <taxon>Eukaryota</taxon>
        <taxon>Metazoa</taxon>
        <taxon>Ecdysozoa</taxon>
        <taxon>Nematoda</taxon>
        <taxon>Enoplea</taxon>
        <taxon>Dorylaimia</taxon>
        <taxon>Trichinellida</taxon>
        <taxon>Trichinellidae</taxon>
        <taxon>Trichinella</taxon>
    </lineage>
</organism>
<evidence type="ECO:0000256" key="4">
    <source>
        <dbReference type="ARBA" id="ARBA00022527"/>
    </source>
</evidence>
<dbReference type="EC" id="2.7.11.24" evidence="3"/>
<evidence type="ECO:0000256" key="1">
    <source>
        <dbReference type="ARBA" id="ARBA00001946"/>
    </source>
</evidence>
<dbReference type="FunFam" id="3.30.200.20:FF:000769">
    <property type="entry name" value="Mitogen-activated protein kinase 14"/>
    <property type="match status" value="1"/>
</dbReference>